<evidence type="ECO:0000313" key="1">
    <source>
        <dbReference type="EMBL" id="KRY00215.1"/>
    </source>
</evidence>
<protein>
    <submittedName>
        <fullName evidence="1">Uncharacterized protein</fullName>
    </submittedName>
</protein>
<gene>
    <name evidence="1" type="ORF">T4E_8795</name>
</gene>
<evidence type="ECO:0000313" key="2">
    <source>
        <dbReference type="Proteomes" id="UP000054815"/>
    </source>
</evidence>
<name>A0A0V0YIM5_TRIPS</name>
<sequence length="103" mass="11542">MFTVPMVRLFRKRRRMCKTVHTIKEISGTSEHSLPLETDEETLKGKRKILCFSRHVVNVIVLPPTADDAGDEASDVEIAADDADKGFEPAGKLMIEEEIDEEG</sequence>
<organism evidence="1 2">
    <name type="scientific">Trichinella pseudospiralis</name>
    <name type="common">Parasitic roundworm</name>
    <dbReference type="NCBI Taxonomy" id="6337"/>
    <lineage>
        <taxon>Eukaryota</taxon>
        <taxon>Metazoa</taxon>
        <taxon>Ecdysozoa</taxon>
        <taxon>Nematoda</taxon>
        <taxon>Enoplea</taxon>
        <taxon>Dorylaimia</taxon>
        <taxon>Trichinellida</taxon>
        <taxon>Trichinellidae</taxon>
        <taxon>Trichinella</taxon>
    </lineage>
</organism>
<comment type="caution">
    <text evidence="1">The sequence shown here is derived from an EMBL/GenBank/DDBJ whole genome shotgun (WGS) entry which is preliminary data.</text>
</comment>
<dbReference type="AlphaFoldDB" id="A0A0V0YIM5"/>
<dbReference type="Proteomes" id="UP000054815">
    <property type="component" value="Unassembled WGS sequence"/>
</dbReference>
<accession>A0A0V0YIM5</accession>
<reference evidence="1 2" key="1">
    <citation type="submission" date="2015-01" db="EMBL/GenBank/DDBJ databases">
        <title>Evolution of Trichinella species and genotypes.</title>
        <authorList>
            <person name="Korhonen P.K."/>
            <person name="Edoardo P."/>
            <person name="Giuseppe L.R."/>
            <person name="Gasser R.B."/>
        </authorList>
    </citation>
    <scope>NUCLEOTIDE SEQUENCE [LARGE SCALE GENOMIC DNA]</scope>
    <source>
        <strain evidence="1">ISS141</strain>
    </source>
</reference>
<proteinExistence type="predicted"/>
<dbReference type="STRING" id="6337.A0A0V0YIM5"/>
<dbReference type="EMBL" id="JYDU01000009">
    <property type="protein sequence ID" value="KRY00215.1"/>
    <property type="molecule type" value="Genomic_DNA"/>
</dbReference>